<evidence type="ECO:0000313" key="2">
    <source>
        <dbReference type="EMBL" id="WMC09522.1"/>
    </source>
</evidence>
<dbReference type="Proteomes" id="UP001223802">
    <property type="component" value="Chromosome"/>
</dbReference>
<organism evidence="2 3">
    <name type="scientific">Oceanimonas pelagia</name>
    <dbReference type="NCBI Taxonomy" id="3028314"/>
    <lineage>
        <taxon>Bacteria</taxon>
        <taxon>Pseudomonadati</taxon>
        <taxon>Pseudomonadota</taxon>
        <taxon>Gammaproteobacteria</taxon>
        <taxon>Aeromonadales</taxon>
        <taxon>Aeromonadaceae</taxon>
        <taxon>Oceanimonas</taxon>
    </lineage>
</organism>
<keyword evidence="1" id="KW-0472">Membrane</keyword>
<dbReference type="RefSeq" id="WP_306760717.1">
    <property type="nucleotide sequence ID" value="NZ_CP118224.1"/>
</dbReference>
<evidence type="ECO:0000256" key="1">
    <source>
        <dbReference type="SAM" id="Phobius"/>
    </source>
</evidence>
<sequence>MPDKVKDLIFNSESVFVVGLIVLGMLARHLVAEKMPSGRQLLGEAILSVITGVLVVAISSLKNLELPEMIILAGLTGVGVTHSLQRILQLLEKLKRI</sequence>
<feature type="transmembrane region" description="Helical" evidence="1">
    <location>
        <begin position="41"/>
        <end position="58"/>
    </location>
</feature>
<dbReference type="KEGG" id="ope:PU634_10380"/>
<feature type="transmembrane region" description="Helical" evidence="1">
    <location>
        <begin position="15"/>
        <end position="32"/>
    </location>
</feature>
<gene>
    <name evidence="2" type="ORF">PU634_10380</name>
</gene>
<evidence type="ECO:0000313" key="3">
    <source>
        <dbReference type="Proteomes" id="UP001223802"/>
    </source>
</evidence>
<dbReference type="AlphaFoldDB" id="A0AA50KM20"/>
<dbReference type="EMBL" id="CP118224">
    <property type="protein sequence ID" value="WMC09522.1"/>
    <property type="molecule type" value="Genomic_DNA"/>
</dbReference>
<reference evidence="2 3" key="1">
    <citation type="submission" date="2023-02" db="EMBL/GenBank/DDBJ databases">
        <title>Complete genome sequence of a novel bacterium Oceanimonas sp. NTOU-MSR1 isolated from marine coast sediment.</title>
        <authorList>
            <person name="Yang H.-T."/>
            <person name="Chen Y.-L."/>
            <person name="Ho Y.-N."/>
        </authorList>
    </citation>
    <scope>NUCLEOTIDE SEQUENCE [LARGE SCALE GENOMIC DNA]</scope>
    <source>
        <strain evidence="2 3">NTOU-MSR1</strain>
    </source>
</reference>
<protein>
    <recommendedName>
        <fullName evidence="4">Holin</fullName>
    </recommendedName>
</protein>
<name>A0AA50KM20_9GAMM</name>
<accession>A0AA50KM20</accession>
<evidence type="ECO:0008006" key="4">
    <source>
        <dbReference type="Google" id="ProtNLM"/>
    </source>
</evidence>
<keyword evidence="1" id="KW-1133">Transmembrane helix</keyword>
<proteinExistence type="predicted"/>
<feature type="transmembrane region" description="Helical" evidence="1">
    <location>
        <begin position="70"/>
        <end position="88"/>
    </location>
</feature>
<keyword evidence="1" id="KW-0812">Transmembrane</keyword>
<keyword evidence="3" id="KW-1185">Reference proteome</keyword>